<gene>
    <name evidence="2" type="ORF">IAB28_03985</name>
</gene>
<evidence type="ECO:0000256" key="1">
    <source>
        <dbReference type="SAM" id="Phobius"/>
    </source>
</evidence>
<protein>
    <submittedName>
        <fullName evidence="2">NusG domain II-containing protein</fullName>
    </submittedName>
</protein>
<keyword evidence="1" id="KW-1133">Transmembrane helix</keyword>
<feature type="transmembrane region" description="Helical" evidence="1">
    <location>
        <begin position="9"/>
        <end position="25"/>
    </location>
</feature>
<proteinExistence type="predicted"/>
<dbReference type="InterPro" id="IPR038690">
    <property type="entry name" value="NusG_2_sf"/>
</dbReference>
<name>A0A9D1A509_9FIRM</name>
<dbReference type="AlphaFoldDB" id="A0A9D1A509"/>
<dbReference type="CDD" id="cd09911">
    <property type="entry name" value="Lin0431_like"/>
    <property type="match status" value="1"/>
</dbReference>
<evidence type="ECO:0000313" key="2">
    <source>
        <dbReference type="EMBL" id="HIR05110.1"/>
    </source>
</evidence>
<evidence type="ECO:0000313" key="3">
    <source>
        <dbReference type="Proteomes" id="UP000824250"/>
    </source>
</evidence>
<reference evidence="2" key="2">
    <citation type="journal article" date="2021" name="PeerJ">
        <title>Extensive microbial diversity within the chicken gut microbiome revealed by metagenomics and culture.</title>
        <authorList>
            <person name="Gilroy R."/>
            <person name="Ravi A."/>
            <person name="Getino M."/>
            <person name="Pursley I."/>
            <person name="Horton D.L."/>
            <person name="Alikhan N.F."/>
            <person name="Baker D."/>
            <person name="Gharbi K."/>
            <person name="Hall N."/>
            <person name="Watson M."/>
            <person name="Adriaenssens E.M."/>
            <person name="Foster-Nyarko E."/>
            <person name="Jarju S."/>
            <person name="Secka A."/>
            <person name="Antonio M."/>
            <person name="Oren A."/>
            <person name="Chaudhuri R.R."/>
            <person name="La Ragione R."/>
            <person name="Hildebrand F."/>
            <person name="Pallen M.J."/>
        </authorList>
    </citation>
    <scope>NUCLEOTIDE SEQUENCE</scope>
    <source>
        <strain evidence="2">CHK180-2868</strain>
    </source>
</reference>
<accession>A0A9D1A509</accession>
<organism evidence="2 3">
    <name type="scientific">Candidatus Copromonas faecavium</name>
    <name type="common">nom. illeg.</name>
    <dbReference type="NCBI Taxonomy" id="2840740"/>
    <lineage>
        <taxon>Bacteria</taxon>
        <taxon>Bacillati</taxon>
        <taxon>Bacillota</taxon>
        <taxon>Clostridia</taxon>
        <taxon>Lachnospirales</taxon>
        <taxon>Lachnospiraceae</taxon>
        <taxon>Candidatus Copromonas (nom. illeg.)</taxon>
    </lineage>
</organism>
<dbReference type="EMBL" id="DVGC01000023">
    <property type="protein sequence ID" value="HIR05110.1"/>
    <property type="molecule type" value="Genomic_DNA"/>
</dbReference>
<keyword evidence="1" id="KW-0472">Membrane</keyword>
<sequence length="115" mass="12485">MKNTGKREFILVAAILVAATFLYLINRISHQEPAAVVDISVDGEVVETLDLSIDQELTIQGDGDGTNHLVVQNGQVWVTEASCPDHLCIRQGKISMDGQVIVCLPNRMTAAIRGQ</sequence>
<dbReference type="Proteomes" id="UP000824250">
    <property type="component" value="Unassembled WGS sequence"/>
</dbReference>
<comment type="caution">
    <text evidence="2">The sequence shown here is derived from an EMBL/GenBank/DDBJ whole genome shotgun (WGS) entry which is preliminary data.</text>
</comment>
<dbReference type="Pfam" id="PF07009">
    <property type="entry name" value="NusG_II"/>
    <property type="match status" value="1"/>
</dbReference>
<dbReference type="Gene3D" id="2.60.320.10">
    <property type="entry name" value="N-utilization substance G protein NusG, insert domain"/>
    <property type="match status" value="1"/>
</dbReference>
<keyword evidence="1" id="KW-0812">Transmembrane</keyword>
<reference evidence="2" key="1">
    <citation type="submission" date="2020-10" db="EMBL/GenBank/DDBJ databases">
        <authorList>
            <person name="Gilroy R."/>
        </authorList>
    </citation>
    <scope>NUCLEOTIDE SEQUENCE</scope>
    <source>
        <strain evidence="2">CHK180-2868</strain>
    </source>
</reference>